<dbReference type="Proteomes" id="UP001054945">
    <property type="component" value="Unassembled WGS sequence"/>
</dbReference>
<dbReference type="PANTHER" id="PTHR11571">
    <property type="entry name" value="GLUTATHIONE S-TRANSFERASE"/>
    <property type="match status" value="1"/>
</dbReference>
<dbReference type="FunFam" id="1.20.1050.10:FF:000003">
    <property type="entry name" value="Glutathione S-transferase 2"/>
    <property type="match status" value="1"/>
</dbReference>
<dbReference type="GO" id="GO:0006749">
    <property type="term" value="P:glutathione metabolic process"/>
    <property type="evidence" value="ECO:0007669"/>
    <property type="project" value="TreeGrafter"/>
</dbReference>
<comment type="caution">
    <text evidence="8">The sequence shown here is derived from an EMBL/GenBank/DDBJ whole genome shotgun (WGS) entry which is preliminary data.</text>
</comment>
<dbReference type="SUPFAM" id="SSF47616">
    <property type="entry name" value="GST C-terminal domain-like"/>
    <property type="match status" value="1"/>
</dbReference>
<dbReference type="InterPro" id="IPR050213">
    <property type="entry name" value="GST_superfamily"/>
</dbReference>
<reference evidence="8 9" key="1">
    <citation type="submission" date="2021-06" db="EMBL/GenBank/DDBJ databases">
        <title>Caerostris extrusa draft genome.</title>
        <authorList>
            <person name="Kono N."/>
            <person name="Arakawa K."/>
        </authorList>
    </citation>
    <scope>NUCLEOTIDE SEQUENCE [LARGE SCALE GENOMIC DNA]</scope>
</reference>
<dbReference type="SFLD" id="SFLDG01205">
    <property type="entry name" value="AMPS.1"/>
    <property type="match status" value="1"/>
</dbReference>
<organism evidence="8 9">
    <name type="scientific">Caerostris extrusa</name>
    <name type="common">Bark spider</name>
    <name type="synonym">Caerostris bankana</name>
    <dbReference type="NCBI Taxonomy" id="172846"/>
    <lineage>
        <taxon>Eukaryota</taxon>
        <taxon>Metazoa</taxon>
        <taxon>Ecdysozoa</taxon>
        <taxon>Arthropoda</taxon>
        <taxon>Chelicerata</taxon>
        <taxon>Arachnida</taxon>
        <taxon>Araneae</taxon>
        <taxon>Araneomorphae</taxon>
        <taxon>Entelegynae</taxon>
        <taxon>Araneoidea</taxon>
        <taxon>Araneidae</taxon>
        <taxon>Caerostris</taxon>
    </lineage>
</organism>
<dbReference type="PROSITE" id="PS50405">
    <property type="entry name" value="GST_CTER"/>
    <property type="match status" value="1"/>
</dbReference>
<evidence type="ECO:0000313" key="8">
    <source>
        <dbReference type="EMBL" id="GIZ04211.1"/>
    </source>
</evidence>
<dbReference type="EMBL" id="BPLR01019049">
    <property type="protein sequence ID" value="GIZ04211.1"/>
    <property type="molecule type" value="Genomic_DNA"/>
</dbReference>
<name>A0AAV4YCV0_CAEEX</name>
<dbReference type="GO" id="GO:0004364">
    <property type="term" value="F:glutathione transferase activity"/>
    <property type="evidence" value="ECO:0007669"/>
    <property type="project" value="UniProtKB-EC"/>
</dbReference>
<dbReference type="SUPFAM" id="SSF52833">
    <property type="entry name" value="Thioredoxin-like"/>
    <property type="match status" value="1"/>
</dbReference>
<dbReference type="SFLD" id="SFLDS00019">
    <property type="entry name" value="Glutathione_Transferase_(cytos"/>
    <property type="match status" value="1"/>
</dbReference>
<dbReference type="AlphaFoldDB" id="A0AAV4YCV0"/>
<evidence type="ECO:0000256" key="4">
    <source>
        <dbReference type="ARBA" id="ARBA00022679"/>
    </source>
</evidence>
<proteinExistence type="inferred from homology"/>
<dbReference type="InterPro" id="IPR004045">
    <property type="entry name" value="Glutathione_S-Trfase_N"/>
</dbReference>
<comment type="catalytic activity">
    <reaction evidence="5">
        <text>RX + glutathione = an S-substituted glutathione + a halide anion + H(+)</text>
        <dbReference type="Rhea" id="RHEA:16437"/>
        <dbReference type="ChEBI" id="CHEBI:15378"/>
        <dbReference type="ChEBI" id="CHEBI:16042"/>
        <dbReference type="ChEBI" id="CHEBI:17792"/>
        <dbReference type="ChEBI" id="CHEBI:57925"/>
        <dbReference type="ChEBI" id="CHEBI:90779"/>
        <dbReference type="EC" id="2.5.1.18"/>
    </reaction>
</comment>
<dbReference type="SFLD" id="SFLDG00363">
    <property type="entry name" value="AMPS_(cytGST):_Alpha-__Mu-__Pi"/>
    <property type="match status" value="1"/>
</dbReference>
<dbReference type="InterPro" id="IPR040079">
    <property type="entry name" value="Glutathione_S-Trfase"/>
</dbReference>
<dbReference type="InterPro" id="IPR036249">
    <property type="entry name" value="Thioredoxin-like_sf"/>
</dbReference>
<dbReference type="InterPro" id="IPR004046">
    <property type="entry name" value="GST_C"/>
</dbReference>
<protein>
    <recommendedName>
        <fullName evidence="3">glutathione transferase</fullName>
        <ecNumber evidence="3">2.5.1.18</ecNumber>
    </recommendedName>
</protein>
<dbReference type="InterPro" id="IPR036282">
    <property type="entry name" value="Glutathione-S-Trfase_C_sf"/>
</dbReference>
<feature type="domain" description="GST C-terminal" evidence="7">
    <location>
        <begin position="85"/>
        <end position="204"/>
    </location>
</feature>
<gene>
    <name evidence="8" type="ORF">CEXT_579801</name>
</gene>
<evidence type="ECO:0000259" key="7">
    <source>
        <dbReference type="PROSITE" id="PS50405"/>
    </source>
</evidence>
<keyword evidence="4" id="KW-0808">Transferase</keyword>
<evidence type="ECO:0000256" key="1">
    <source>
        <dbReference type="ARBA" id="ARBA00003701"/>
    </source>
</evidence>
<dbReference type="InterPro" id="IPR010987">
    <property type="entry name" value="Glutathione-S-Trfase_C-like"/>
</dbReference>
<comment type="function">
    <text evidence="1">Conjugation of reduced glutathione to a wide number of exogenous and endogenous hydrophobic electrophiles.</text>
</comment>
<evidence type="ECO:0000313" key="9">
    <source>
        <dbReference type="Proteomes" id="UP001054945"/>
    </source>
</evidence>
<dbReference type="Gene3D" id="1.20.1050.130">
    <property type="match status" value="1"/>
</dbReference>
<evidence type="ECO:0000256" key="2">
    <source>
        <dbReference type="ARBA" id="ARBA00005861"/>
    </source>
</evidence>
<dbReference type="EC" id="2.5.1.18" evidence="3"/>
<dbReference type="PROSITE" id="PS50404">
    <property type="entry name" value="GST_NTER"/>
    <property type="match status" value="1"/>
</dbReference>
<dbReference type="Pfam" id="PF14497">
    <property type="entry name" value="GST_C_3"/>
    <property type="match status" value="1"/>
</dbReference>
<evidence type="ECO:0000256" key="3">
    <source>
        <dbReference type="ARBA" id="ARBA00012452"/>
    </source>
</evidence>
<comment type="similarity">
    <text evidence="2">Belongs to the GST superfamily. Mu family.</text>
</comment>
<sequence>MVKPVLGYWDLRGRCESIRYLLHYKKVDFVDKRYALGQDEWWKNKFNLGLHFPNLPYYIDGDIKLTQSVAILRYLARKYGMDGKTDHQKLRVFLAEQQSADFRDKLRSVVVSDDYEKLKDGFIKSLPDSFNLWKDFLGDGKFLAGDDVTYVDFMVYENLDYYRLFHPAIFDDFPTLKAYHSRIKNLPELQEYFNSSTCRRWPLFGPMAKFGGGGDPPKHL</sequence>
<evidence type="ECO:0000259" key="6">
    <source>
        <dbReference type="PROSITE" id="PS50404"/>
    </source>
</evidence>
<dbReference type="PANTHER" id="PTHR11571:SF222">
    <property type="entry name" value="GLUTATHIONE TRANSFERASE"/>
    <property type="match status" value="1"/>
</dbReference>
<keyword evidence="9" id="KW-1185">Reference proteome</keyword>
<dbReference type="Pfam" id="PF02798">
    <property type="entry name" value="GST_N"/>
    <property type="match status" value="1"/>
</dbReference>
<evidence type="ECO:0000256" key="5">
    <source>
        <dbReference type="ARBA" id="ARBA00047960"/>
    </source>
</evidence>
<accession>A0AAV4YCV0</accession>
<feature type="domain" description="GST N-terminal" evidence="6">
    <location>
        <begin position="2"/>
        <end position="83"/>
    </location>
</feature>